<keyword evidence="6" id="KW-1185">Reference proteome</keyword>
<evidence type="ECO:0000259" key="4">
    <source>
        <dbReference type="SMART" id="SM00646"/>
    </source>
</evidence>
<dbReference type="Pfam" id="PF13205">
    <property type="entry name" value="Big_5"/>
    <property type="match status" value="1"/>
</dbReference>
<evidence type="ECO:0000256" key="3">
    <source>
        <dbReference type="SAM" id="SignalP"/>
    </source>
</evidence>
<dbReference type="InterPro" id="IPR032812">
    <property type="entry name" value="SbsA_Ig"/>
</dbReference>
<organism evidence="5 6">
    <name type="scientific">Clostridium cochlearium</name>
    <dbReference type="NCBI Taxonomy" id="1494"/>
    <lineage>
        <taxon>Bacteria</taxon>
        <taxon>Bacillati</taxon>
        <taxon>Bacillota</taxon>
        <taxon>Clostridia</taxon>
        <taxon>Eubacteriales</taxon>
        <taxon>Clostridiaceae</taxon>
        <taxon>Clostridium</taxon>
    </lineage>
</organism>
<dbReference type="InterPro" id="IPR050695">
    <property type="entry name" value="N-acetylmuramoyl_amidase_3"/>
</dbReference>
<dbReference type="Pfam" id="PF01520">
    <property type="entry name" value="Amidase_3"/>
    <property type="match status" value="1"/>
</dbReference>
<keyword evidence="1 3" id="KW-0732">Signal</keyword>
<dbReference type="InterPro" id="IPR011081">
    <property type="entry name" value="Big_4"/>
</dbReference>
<gene>
    <name evidence="5" type="ORF">SAMN05216497_11517</name>
</gene>
<dbReference type="Gene3D" id="3.40.630.40">
    <property type="entry name" value="Zn-dependent exopeptidases"/>
    <property type="match status" value="1"/>
</dbReference>
<evidence type="ECO:0000256" key="2">
    <source>
        <dbReference type="ARBA" id="ARBA00022801"/>
    </source>
</evidence>
<accession>A0ABY0QMH6</accession>
<dbReference type="RefSeq" id="WP_176760165.1">
    <property type="nucleotide sequence ID" value="NZ_FNGL01000015.1"/>
</dbReference>
<dbReference type="Proteomes" id="UP000198811">
    <property type="component" value="Unassembled WGS sequence"/>
</dbReference>
<dbReference type="InterPro" id="IPR002508">
    <property type="entry name" value="MurNAc-LAA_cat"/>
</dbReference>
<comment type="caution">
    <text evidence="5">The sequence shown here is derived from an EMBL/GenBank/DDBJ whole genome shotgun (WGS) entry which is preliminary data.</text>
</comment>
<dbReference type="CDD" id="cd02696">
    <property type="entry name" value="MurNAc-LAA"/>
    <property type="match status" value="1"/>
</dbReference>
<protein>
    <submittedName>
        <fullName evidence="5">N-acetylmuramoyl-L-alanine amidase</fullName>
    </submittedName>
</protein>
<sequence>MKKCKSLIVFSAVFLCLFLLSTAYNVKASEDFNIIPTKQGIDQNKRWIIKFNDILRISTVNNNTIYVTDENGKKIETNLEVSADKKSVYISPKGSYEYGKTYFLIANKGIEKLSGKSMATNVKMKFIIKNNNEYNNITIASVDDIIKSVSQGEKYELPSKINVKTIQGGTKEENITWNSTVANTTKAGTYAYKGRVNGYPKEVILTLLVIGKGNSKHTVCIDPGHGGYDSGAVGPTGIKEKDITLKVAKKTGSILQNKGVKVVYTRTSDEVSWPSSEGLDLKKRTEIANSMNPNYFVSIHCNSVDNIPSAKGTETYYSSGSILGQKLATNVQNELIKNLGTVNRGTKTANFYVLRNSTSPAILAELEFISNVEGEKNLNTDEFQNKCAQSIANGILKSLGLLN</sequence>
<feature type="signal peptide" evidence="3">
    <location>
        <begin position="1"/>
        <end position="28"/>
    </location>
</feature>
<dbReference type="Gene3D" id="2.60.40.1220">
    <property type="match status" value="1"/>
</dbReference>
<feature type="domain" description="MurNAc-LAA" evidence="4">
    <location>
        <begin position="285"/>
        <end position="396"/>
    </location>
</feature>
<reference evidence="5 6" key="1">
    <citation type="submission" date="2016-10" db="EMBL/GenBank/DDBJ databases">
        <authorList>
            <person name="Varghese N."/>
            <person name="Submissions S."/>
        </authorList>
    </citation>
    <scope>NUCLEOTIDE SEQUENCE [LARGE SCALE GENOMIC DNA]</scope>
    <source>
        <strain evidence="5 6">NLAE-zl-C224</strain>
    </source>
</reference>
<proteinExistence type="predicted"/>
<dbReference type="InterPro" id="IPR014755">
    <property type="entry name" value="Cu-Rt/internalin_Ig-like"/>
</dbReference>
<evidence type="ECO:0000256" key="1">
    <source>
        <dbReference type="ARBA" id="ARBA00022729"/>
    </source>
</evidence>
<evidence type="ECO:0000313" key="6">
    <source>
        <dbReference type="Proteomes" id="UP000198811"/>
    </source>
</evidence>
<dbReference type="Pfam" id="PF07532">
    <property type="entry name" value="Big_4"/>
    <property type="match status" value="1"/>
</dbReference>
<dbReference type="SMART" id="SM00646">
    <property type="entry name" value="Ami_3"/>
    <property type="match status" value="1"/>
</dbReference>
<dbReference type="EMBL" id="FNGL01000015">
    <property type="protein sequence ID" value="SDL26883.1"/>
    <property type="molecule type" value="Genomic_DNA"/>
</dbReference>
<evidence type="ECO:0000313" key="5">
    <source>
        <dbReference type="EMBL" id="SDL26883.1"/>
    </source>
</evidence>
<dbReference type="SUPFAM" id="SSF53187">
    <property type="entry name" value="Zn-dependent exopeptidases"/>
    <property type="match status" value="1"/>
</dbReference>
<name>A0ABY0QMH6_CLOCO</name>
<dbReference type="PANTHER" id="PTHR30404">
    <property type="entry name" value="N-ACETYLMURAMOYL-L-ALANINE AMIDASE"/>
    <property type="match status" value="1"/>
</dbReference>
<keyword evidence="2" id="KW-0378">Hydrolase</keyword>
<dbReference type="PANTHER" id="PTHR30404:SF0">
    <property type="entry name" value="N-ACETYLMURAMOYL-L-ALANINE AMIDASE AMIC"/>
    <property type="match status" value="1"/>
</dbReference>
<feature type="chain" id="PRO_5045424312" evidence="3">
    <location>
        <begin position="29"/>
        <end position="403"/>
    </location>
</feature>